<dbReference type="InterPro" id="IPR036249">
    <property type="entry name" value="Thioredoxin-like_sf"/>
</dbReference>
<name>A0A450YA03_9GAMM</name>
<dbReference type="CDD" id="cd03034">
    <property type="entry name" value="ArsC_ArsC"/>
    <property type="match status" value="1"/>
</dbReference>
<dbReference type="PANTHER" id="PTHR30041:SF4">
    <property type="entry name" value="ARSENATE REDUCTASE"/>
    <property type="match status" value="1"/>
</dbReference>
<keyword evidence="2 4" id="KW-0560">Oxidoreductase</keyword>
<proteinExistence type="inferred from homology"/>
<dbReference type="Gene3D" id="3.40.30.10">
    <property type="entry name" value="Glutaredoxin"/>
    <property type="match status" value="1"/>
</dbReference>
<dbReference type="GO" id="GO:0008794">
    <property type="term" value="F:arsenate reductase (glutaredoxin) activity"/>
    <property type="evidence" value="ECO:0007669"/>
    <property type="project" value="UniProtKB-UniRule"/>
</dbReference>
<comment type="catalytic activity">
    <reaction evidence="4">
        <text>[glutaredoxin]-dithiol + arsenate + glutathione + H(+) = glutathionyl-S-S-[glutaredoxin] + arsenite + H2O</text>
        <dbReference type="Rhea" id="RHEA:22016"/>
        <dbReference type="Rhea" id="RHEA-COMP:10729"/>
        <dbReference type="Rhea" id="RHEA-COMP:17668"/>
        <dbReference type="ChEBI" id="CHEBI:15377"/>
        <dbReference type="ChEBI" id="CHEBI:15378"/>
        <dbReference type="ChEBI" id="CHEBI:29242"/>
        <dbReference type="ChEBI" id="CHEBI:29950"/>
        <dbReference type="ChEBI" id="CHEBI:48597"/>
        <dbReference type="ChEBI" id="CHEBI:57925"/>
        <dbReference type="ChEBI" id="CHEBI:146199"/>
        <dbReference type="EC" id="1.20.4.1"/>
    </reaction>
</comment>
<protein>
    <recommendedName>
        <fullName evidence="4">Arsenate reductase</fullName>
        <ecNumber evidence="4">1.20.4.1</ecNumber>
    </recommendedName>
</protein>
<dbReference type="EMBL" id="CAADFS010000004">
    <property type="protein sequence ID" value="VFK38379.1"/>
    <property type="molecule type" value="Genomic_DNA"/>
</dbReference>
<sequence length="121" mass="13778">MKTTIYHNPRCGKSRGALQMLKDGHFEVEIIEYLKNPPSERELDELLVKLDMEPRELMRRKEAPYKARGLNDKSLDRAALIRAMVEDPILIERPIVLVGDKAALGRPLDNVARMLEEAAAN</sequence>
<evidence type="ECO:0000313" key="5">
    <source>
        <dbReference type="EMBL" id="VFK38379.1"/>
    </source>
</evidence>
<organism evidence="5">
    <name type="scientific">Candidatus Kentrum sp. TC</name>
    <dbReference type="NCBI Taxonomy" id="2126339"/>
    <lineage>
        <taxon>Bacteria</taxon>
        <taxon>Pseudomonadati</taxon>
        <taxon>Pseudomonadota</taxon>
        <taxon>Gammaproteobacteria</taxon>
        <taxon>Candidatus Kentrum</taxon>
    </lineage>
</organism>
<reference evidence="5" key="1">
    <citation type="submission" date="2019-02" db="EMBL/GenBank/DDBJ databases">
        <authorList>
            <person name="Gruber-Vodicka R. H."/>
            <person name="Seah K. B. B."/>
        </authorList>
    </citation>
    <scope>NUCLEOTIDE SEQUENCE</scope>
    <source>
        <strain evidence="5">BECK_BZ123</strain>
    </source>
</reference>
<evidence type="ECO:0000256" key="4">
    <source>
        <dbReference type="RuleBase" id="RU362029"/>
    </source>
</evidence>
<accession>A0A450YA03</accession>
<dbReference type="InterPro" id="IPR006660">
    <property type="entry name" value="Arsenate_reductase-like"/>
</dbReference>
<gene>
    <name evidence="5" type="ORF">BECKTC1821D_GA0114238_100459</name>
</gene>
<dbReference type="SUPFAM" id="SSF52833">
    <property type="entry name" value="Thioredoxin-like"/>
    <property type="match status" value="1"/>
</dbReference>
<evidence type="ECO:0000256" key="2">
    <source>
        <dbReference type="ARBA" id="ARBA00023002"/>
    </source>
</evidence>
<dbReference type="AlphaFoldDB" id="A0A450YA03"/>
<dbReference type="NCBIfam" id="TIGR00014">
    <property type="entry name" value="arsC"/>
    <property type="match status" value="1"/>
</dbReference>
<evidence type="ECO:0000256" key="1">
    <source>
        <dbReference type="ARBA" id="ARBA00007198"/>
    </source>
</evidence>
<dbReference type="PROSITE" id="PS51353">
    <property type="entry name" value="ARSC"/>
    <property type="match status" value="1"/>
</dbReference>
<comment type="similarity">
    <text evidence="1 3 4">Belongs to the ArsC family.</text>
</comment>
<dbReference type="PANTHER" id="PTHR30041">
    <property type="entry name" value="ARSENATE REDUCTASE"/>
    <property type="match status" value="1"/>
</dbReference>
<evidence type="ECO:0000256" key="3">
    <source>
        <dbReference type="PROSITE-ProRule" id="PRU01282"/>
    </source>
</evidence>
<dbReference type="Pfam" id="PF03960">
    <property type="entry name" value="ArsC"/>
    <property type="match status" value="1"/>
</dbReference>
<dbReference type="EC" id="1.20.4.1" evidence="4"/>
<dbReference type="InterPro" id="IPR006659">
    <property type="entry name" value="Arsenate_reductase"/>
</dbReference>